<name>A0A131Z4T6_RHIAP</name>
<protein>
    <submittedName>
        <fullName evidence="2">8.9 kDa family member</fullName>
    </submittedName>
</protein>
<reference evidence="2" key="1">
    <citation type="journal article" date="2016" name="Ticks Tick Borne Dis.">
        <title>De novo assembly and annotation of the salivary gland transcriptome of Rhipicephalus appendiculatus male and female ticks during blood feeding.</title>
        <authorList>
            <person name="de Castro M.H."/>
            <person name="de Klerk D."/>
            <person name="Pienaar R."/>
            <person name="Latif A.A."/>
            <person name="Rees D.J."/>
            <person name="Mans B.J."/>
        </authorList>
    </citation>
    <scope>NUCLEOTIDE SEQUENCE</scope>
    <source>
        <tissue evidence="2">Salivary glands</tissue>
    </source>
</reference>
<accession>A0A131Z4T6</accession>
<organism evidence="2">
    <name type="scientific">Rhipicephalus appendiculatus</name>
    <name type="common">Brown ear tick</name>
    <dbReference type="NCBI Taxonomy" id="34631"/>
    <lineage>
        <taxon>Eukaryota</taxon>
        <taxon>Metazoa</taxon>
        <taxon>Ecdysozoa</taxon>
        <taxon>Arthropoda</taxon>
        <taxon>Chelicerata</taxon>
        <taxon>Arachnida</taxon>
        <taxon>Acari</taxon>
        <taxon>Parasitiformes</taxon>
        <taxon>Ixodida</taxon>
        <taxon>Ixodoidea</taxon>
        <taxon>Ixodidae</taxon>
        <taxon>Rhipicephalinae</taxon>
        <taxon>Rhipicephalus</taxon>
        <taxon>Rhipicephalus</taxon>
    </lineage>
</organism>
<feature type="signal peptide" evidence="1">
    <location>
        <begin position="1"/>
        <end position="19"/>
    </location>
</feature>
<dbReference type="EMBL" id="GEDV01002240">
    <property type="protein sequence ID" value="JAP86317.1"/>
    <property type="molecule type" value="Transcribed_RNA"/>
</dbReference>
<sequence>MMISALAILFSAWAALVLCQYYDPRCPVRNHPIGCQFMGRLLFPDTSQLWRLPCLIVSCAVDGSVTTQGCPRTTGRNPHPGAAPGPGVWPHCCDMCS</sequence>
<evidence type="ECO:0000256" key="1">
    <source>
        <dbReference type="SAM" id="SignalP"/>
    </source>
</evidence>
<evidence type="ECO:0000313" key="2">
    <source>
        <dbReference type="EMBL" id="JAP86317.1"/>
    </source>
</evidence>
<proteinExistence type="predicted"/>
<keyword evidence="1" id="KW-0732">Signal</keyword>
<dbReference type="AlphaFoldDB" id="A0A131Z4T6"/>
<feature type="chain" id="PRO_5007286780" evidence="1">
    <location>
        <begin position="20"/>
        <end position="97"/>
    </location>
</feature>